<dbReference type="AlphaFoldDB" id="K1QND9"/>
<sequence>MIILFLKAQCFDSWFQCVFWIGGNDLDNEGSFVWSSDNKAPDFYNWAPVEPNSYTDYDDCIVVIYPWGAWADFGCTAKVPFLCKKAQFSL</sequence>
<dbReference type="Gene3D" id="3.10.100.10">
    <property type="entry name" value="Mannose-Binding Protein A, subunit A"/>
    <property type="match status" value="1"/>
</dbReference>
<dbReference type="EMBL" id="JH818862">
    <property type="protein sequence ID" value="EKC32549.1"/>
    <property type="molecule type" value="Genomic_DNA"/>
</dbReference>
<dbReference type="HOGENOM" id="CLU_049894_19_0_1"/>
<organism evidence="1">
    <name type="scientific">Magallana gigas</name>
    <name type="common">Pacific oyster</name>
    <name type="synonym">Crassostrea gigas</name>
    <dbReference type="NCBI Taxonomy" id="29159"/>
    <lineage>
        <taxon>Eukaryota</taxon>
        <taxon>Metazoa</taxon>
        <taxon>Spiralia</taxon>
        <taxon>Lophotrochozoa</taxon>
        <taxon>Mollusca</taxon>
        <taxon>Bivalvia</taxon>
        <taxon>Autobranchia</taxon>
        <taxon>Pteriomorphia</taxon>
        <taxon>Ostreida</taxon>
        <taxon>Ostreoidea</taxon>
        <taxon>Ostreidae</taxon>
        <taxon>Magallana</taxon>
    </lineage>
</organism>
<name>K1QND9_MAGGI</name>
<dbReference type="Pfam" id="PF00059">
    <property type="entry name" value="Lectin_C"/>
    <property type="match status" value="1"/>
</dbReference>
<dbReference type="InterPro" id="IPR050111">
    <property type="entry name" value="C-type_lectin/snaclec_domain"/>
</dbReference>
<dbReference type="SUPFAM" id="SSF56436">
    <property type="entry name" value="C-type lectin-like"/>
    <property type="match status" value="1"/>
</dbReference>
<evidence type="ECO:0000313" key="1">
    <source>
        <dbReference type="EMBL" id="EKC32549.1"/>
    </source>
</evidence>
<dbReference type="InterPro" id="IPR001304">
    <property type="entry name" value="C-type_lectin-like"/>
</dbReference>
<gene>
    <name evidence="1" type="ORF">CGI_10014510</name>
</gene>
<reference evidence="1" key="1">
    <citation type="journal article" date="2012" name="Nature">
        <title>The oyster genome reveals stress adaptation and complexity of shell formation.</title>
        <authorList>
            <person name="Zhang G."/>
            <person name="Fang X."/>
            <person name="Guo X."/>
            <person name="Li L."/>
            <person name="Luo R."/>
            <person name="Xu F."/>
            <person name="Yang P."/>
            <person name="Zhang L."/>
            <person name="Wang X."/>
            <person name="Qi H."/>
            <person name="Xiong Z."/>
            <person name="Que H."/>
            <person name="Xie Y."/>
            <person name="Holland P.W."/>
            <person name="Paps J."/>
            <person name="Zhu Y."/>
            <person name="Wu F."/>
            <person name="Chen Y."/>
            <person name="Wang J."/>
            <person name="Peng C."/>
            <person name="Meng J."/>
            <person name="Yang L."/>
            <person name="Liu J."/>
            <person name="Wen B."/>
            <person name="Zhang N."/>
            <person name="Huang Z."/>
            <person name="Zhu Q."/>
            <person name="Feng Y."/>
            <person name="Mount A."/>
            <person name="Hedgecock D."/>
            <person name="Xu Z."/>
            <person name="Liu Y."/>
            <person name="Domazet-Loso T."/>
            <person name="Du Y."/>
            <person name="Sun X."/>
            <person name="Zhang S."/>
            <person name="Liu B."/>
            <person name="Cheng P."/>
            <person name="Jiang X."/>
            <person name="Li J."/>
            <person name="Fan D."/>
            <person name="Wang W."/>
            <person name="Fu W."/>
            <person name="Wang T."/>
            <person name="Wang B."/>
            <person name="Zhang J."/>
            <person name="Peng Z."/>
            <person name="Li Y."/>
            <person name="Li N."/>
            <person name="Wang J."/>
            <person name="Chen M."/>
            <person name="He Y."/>
            <person name="Tan F."/>
            <person name="Song X."/>
            <person name="Zheng Q."/>
            <person name="Huang R."/>
            <person name="Yang H."/>
            <person name="Du X."/>
            <person name="Chen L."/>
            <person name="Yang M."/>
            <person name="Gaffney P.M."/>
            <person name="Wang S."/>
            <person name="Luo L."/>
            <person name="She Z."/>
            <person name="Ming Y."/>
            <person name="Huang W."/>
            <person name="Zhang S."/>
            <person name="Huang B."/>
            <person name="Zhang Y."/>
            <person name="Qu T."/>
            <person name="Ni P."/>
            <person name="Miao G."/>
            <person name="Wang J."/>
            <person name="Wang Q."/>
            <person name="Steinberg C.E."/>
            <person name="Wang H."/>
            <person name="Li N."/>
            <person name="Qian L."/>
            <person name="Zhang G."/>
            <person name="Li Y."/>
            <person name="Yang H."/>
            <person name="Liu X."/>
            <person name="Wang J."/>
            <person name="Yin Y."/>
            <person name="Wang J."/>
        </authorList>
    </citation>
    <scope>NUCLEOTIDE SEQUENCE [LARGE SCALE GENOMIC DNA]</scope>
    <source>
        <strain evidence="1">05x7-T-G4-1.051#20</strain>
    </source>
</reference>
<accession>K1QND9</accession>
<proteinExistence type="predicted"/>
<dbReference type="PROSITE" id="PS00615">
    <property type="entry name" value="C_TYPE_LECTIN_1"/>
    <property type="match status" value="1"/>
</dbReference>
<protein>
    <submittedName>
        <fullName evidence="1">Aggrecan core protein</fullName>
    </submittedName>
</protein>
<dbReference type="InParanoid" id="K1QND9"/>
<dbReference type="PROSITE" id="PS50041">
    <property type="entry name" value="C_TYPE_LECTIN_2"/>
    <property type="match status" value="1"/>
</dbReference>
<dbReference type="PANTHER" id="PTHR22803">
    <property type="entry name" value="MANNOSE, PHOSPHOLIPASE, LECTIN RECEPTOR RELATED"/>
    <property type="match status" value="1"/>
</dbReference>
<dbReference type="CDD" id="cd00037">
    <property type="entry name" value="CLECT"/>
    <property type="match status" value="1"/>
</dbReference>
<dbReference type="InterPro" id="IPR016186">
    <property type="entry name" value="C-type_lectin-like/link_sf"/>
</dbReference>
<dbReference type="InterPro" id="IPR016187">
    <property type="entry name" value="CTDL_fold"/>
</dbReference>
<dbReference type="InterPro" id="IPR018378">
    <property type="entry name" value="C-type_lectin_CS"/>
</dbReference>